<dbReference type="AlphaFoldDB" id="A0ABD0PU06"/>
<sequence length="150" mass="15632">SYSSMQDCRGLYAGATVLSSPSSEELTQDQGDRVSLDAADSGRGSWTSCSSGSHDNIQTMQQGRSWEALAEGAGLWGSRGSWASACSSSSSAACWGEDSEGDTGTIKRRGGRDVTTDPETSSITSTGSEESRQHSRRPSPITAGNTKAVI</sequence>
<feature type="non-terminal residue" evidence="2">
    <location>
        <position position="150"/>
    </location>
</feature>
<evidence type="ECO:0000313" key="2">
    <source>
        <dbReference type="EMBL" id="KAL0176116.1"/>
    </source>
</evidence>
<feature type="compositionally biased region" description="Low complexity" evidence="1">
    <location>
        <begin position="119"/>
        <end position="128"/>
    </location>
</feature>
<comment type="caution">
    <text evidence="2">The sequence shown here is derived from an EMBL/GenBank/DDBJ whole genome shotgun (WGS) entry which is preliminary data.</text>
</comment>
<accession>A0ABD0PU06</accession>
<feature type="non-terminal residue" evidence="2">
    <location>
        <position position="1"/>
    </location>
</feature>
<keyword evidence="3" id="KW-1185">Reference proteome</keyword>
<dbReference type="EMBL" id="JAMKFB020000014">
    <property type="protein sequence ID" value="KAL0176116.1"/>
    <property type="molecule type" value="Genomic_DNA"/>
</dbReference>
<feature type="compositionally biased region" description="Polar residues" evidence="1">
    <location>
        <begin position="44"/>
        <end position="64"/>
    </location>
</feature>
<feature type="region of interest" description="Disordered" evidence="1">
    <location>
        <begin position="19"/>
        <end position="64"/>
    </location>
</feature>
<feature type="compositionally biased region" description="Polar residues" evidence="1">
    <location>
        <begin position="19"/>
        <end position="29"/>
    </location>
</feature>
<evidence type="ECO:0000256" key="1">
    <source>
        <dbReference type="SAM" id="MobiDB-lite"/>
    </source>
</evidence>
<dbReference type="Proteomes" id="UP001529510">
    <property type="component" value="Unassembled WGS sequence"/>
</dbReference>
<evidence type="ECO:0000313" key="3">
    <source>
        <dbReference type="Proteomes" id="UP001529510"/>
    </source>
</evidence>
<proteinExistence type="predicted"/>
<gene>
    <name evidence="2" type="ORF">M9458_028446</name>
</gene>
<feature type="compositionally biased region" description="Low complexity" evidence="1">
    <location>
        <begin position="81"/>
        <end position="95"/>
    </location>
</feature>
<organism evidence="2 3">
    <name type="scientific">Cirrhinus mrigala</name>
    <name type="common">Mrigala</name>
    <dbReference type="NCBI Taxonomy" id="683832"/>
    <lineage>
        <taxon>Eukaryota</taxon>
        <taxon>Metazoa</taxon>
        <taxon>Chordata</taxon>
        <taxon>Craniata</taxon>
        <taxon>Vertebrata</taxon>
        <taxon>Euteleostomi</taxon>
        <taxon>Actinopterygii</taxon>
        <taxon>Neopterygii</taxon>
        <taxon>Teleostei</taxon>
        <taxon>Ostariophysi</taxon>
        <taxon>Cypriniformes</taxon>
        <taxon>Cyprinidae</taxon>
        <taxon>Labeoninae</taxon>
        <taxon>Labeonini</taxon>
        <taxon>Cirrhinus</taxon>
    </lineage>
</organism>
<reference evidence="2 3" key="1">
    <citation type="submission" date="2024-05" db="EMBL/GenBank/DDBJ databases">
        <title>Genome sequencing and assembly of Indian major carp, Cirrhinus mrigala (Hamilton, 1822).</title>
        <authorList>
            <person name="Mohindra V."/>
            <person name="Chowdhury L.M."/>
            <person name="Lal K."/>
            <person name="Jena J.K."/>
        </authorList>
    </citation>
    <scope>NUCLEOTIDE SEQUENCE [LARGE SCALE GENOMIC DNA]</scope>
    <source>
        <strain evidence="2">CM1030</strain>
        <tissue evidence="2">Blood</tissue>
    </source>
</reference>
<name>A0ABD0PU06_CIRMR</name>
<feature type="region of interest" description="Disordered" evidence="1">
    <location>
        <begin position="77"/>
        <end position="150"/>
    </location>
</feature>
<protein>
    <submittedName>
        <fullName evidence="2">Uncharacterized protein</fullName>
    </submittedName>
</protein>